<dbReference type="Pfam" id="PF00632">
    <property type="entry name" value="HECT"/>
    <property type="match status" value="1"/>
</dbReference>
<dbReference type="EMBL" id="REGN01013326">
    <property type="protein sequence ID" value="RMZ94067.1"/>
    <property type="molecule type" value="Genomic_DNA"/>
</dbReference>
<dbReference type="OrthoDB" id="5981550at2759"/>
<evidence type="ECO:0000259" key="6">
    <source>
        <dbReference type="PROSITE" id="PS50237"/>
    </source>
</evidence>
<dbReference type="AlphaFoldDB" id="A0A3M7P5N7"/>
<dbReference type="PROSITE" id="PS50237">
    <property type="entry name" value="HECT"/>
    <property type="match status" value="1"/>
</dbReference>
<reference evidence="7 8" key="1">
    <citation type="journal article" date="2018" name="Sci. Rep.">
        <title>Genomic signatures of local adaptation to the degree of environmental predictability in rotifers.</title>
        <authorList>
            <person name="Franch-Gras L."/>
            <person name="Hahn C."/>
            <person name="Garcia-Roger E.M."/>
            <person name="Carmona M.J."/>
            <person name="Serra M."/>
            <person name="Gomez A."/>
        </authorList>
    </citation>
    <scope>NUCLEOTIDE SEQUENCE [LARGE SCALE GENOMIC DNA]</scope>
    <source>
        <strain evidence="7">HYR1</strain>
    </source>
</reference>
<dbReference type="GO" id="GO:0061630">
    <property type="term" value="F:ubiquitin protein ligase activity"/>
    <property type="evidence" value="ECO:0007669"/>
    <property type="project" value="UniProtKB-EC"/>
</dbReference>
<evidence type="ECO:0000256" key="4">
    <source>
        <dbReference type="ARBA" id="ARBA00022786"/>
    </source>
</evidence>
<dbReference type="STRING" id="10195.A0A3M7P5N7"/>
<dbReference type="Proteomes" id="UP000276133">
    <property type="component" value="Unassembled WGS sequence"/>
</dbReference>
<name>A0A3M7P5N7_BRAPC</name>
<evidence type="ECO:0000256" key="2">
    <source>
        <dbReference type="ARBA" id="ARBA00012485"/>
    </source>
</evidence>
<sequence>MGLAVYNGEILDIRFPPCVFKKLLVMNNSANCVGVVTNLSLYDLKLVMPSIANSLQSLLDYEGNVQEDFMMKFVVSYSEFDSVKMVELKENGSKIDLTNENRKEFVQLYIDFLLNRSIYEQFKAFYIGFHSVCATNAIQLFRPEEIELLVCGSPEPLNIDELKLITLYENYTEHDLVIRWLWDIIKYEFNSNQRRRFLLFATGSDRVPVGGFKEMMFKITRVESKEQLPIAHTCFNQLVLPQYKTKESLKSKLQIAIDNAEGFGIK</sequence>
<dbReference type="PANTHER" id="PTHR45700">
    <property type="entry name" value="UBIQUITIN-PROTEIN LIGASE E3C"/>
    <property type="match status" value="1"/>
</dbReference>
<gene>
    <name evidence="7" type="ORF">BpHYR1_027389</name>
</gene>
<dbReference type="InterPro" id="IPR035983">
    <property type="entry name" value="Hect_E3_ubiquitin_ligase"/>
</dbReference>
<evidence type="ECO:0000313" key="8">
    <source>
        <dbReference type="Proteomes" id="UP000276133"/>
    </source>
</evidence>
<comment type="caution">
    <text evidence="7">The sequence shown here is derived from an EMBL/GenBank/DDBJ whole genome shotgun (WGS) entry which is preliminary data.</text>
</comment>
<keyword evidence="4 5" id="KW-0833">Ubl conjugation pathway</keyword>
<comment type="catalytic activity">
    <reaction evidence="1">
        <text>S-ubiquitinyl-[E2 ubiquitin-conjugating enzyme]-L-cysteine + [acceptor protein]-L-lysine = [E2 ubiquitin-conjugating enzyme]-L-cysteine + N(6)-ubiquitinyl-[acceptor protein]-L-lysine.</text>
        <dbReference type="EC" id="2.3.2.26"/>
    </reaction>
</comment>
<dbReference type="InterPro" id="IPR044611">
    <property type="entry name" value="E3A/B/C-like"/>
</dbReference>
<dbReference type="FunFam" id="3.30.2410.10:FF:000009">
    <property type="entry name" value="Probable E3 ubiquitin-protein ligase HECTD2"/>
    <property type="match status" value="1"/>
</dbReference>
<evidence type="ECO:0000313" key="7">
    <source>
        <dbReference type="EMBL" id="RMZ94067.1"/>
    </source>
</evidence>
<dbReference type="Gene3D" id="3.90.1750.10">
    <property type="entry name" value="Hect, E3 ligase catalytic domains"/>
    <property type="match status" value="1"/>
</dbReference>
<feature type="domain" description="HECT" evidence="6">
    <location>
        <begin position="1"/>
        <end position="266"/>
    </location>
</feature>
<dbReference type="Gene3D" id="3.30.2160.10">
    <property type="entry name" value="Hect, E3 ligase catalytic domain"/>
    <property type="match status" value="1"/>
</dbReference>
<dbReference type="PANTHER" id="PTHR45700:SF9">
    <property type="entry name" value="HECT-TYPE E3 UBIQUITIN TRANSFERASE"/>
    <property type="match status" value="1"/>
</dbReference>
<dbReference type="Gene3D" id="3.30.2410.10">
    <property type="entry name" value="Hect, E3 ligase catalytic domain"/>
    <property type="match status" value="1"/>
</dbReference>
<evidence type="ECO:0000256" key="3">
    <source>
        <dbReference type="ARBA" id="ARBA00022679"/>
    </source>
</evidence>
<keyword evidence="3" id="KW-0808">Transferase</keyword>
<keyword evidence="8" id="KW-1185">Reference proteome</keyword>
<evidence type="ECO:0000256" key="1">
    <source>
        <dbReference type="ARBA" id="ARBA00000885"/>
    </source>
</evidence>
<organism evidence="7 8">
    <name type="scientific">Brachionus plicatilis</name>
    <name type="common">Marine rotifer</name>
    <name type="synonym">Brachionus muelleri</name>
    <dbReference type="NCBI Taxonomy" id="10195"/>
    <lineage>
        <taxon>Eukaryota</taxon>
        <taxon>Metazoa</taxon>
        <taxon>Spiralia</taxon>
        <taxon>Gnathifera</taxon>
        <taxon>Rotifera</taxon>
        <taxon>Eurotatoria</taxon>
        <taxon>Monogononta</taxon>
        <taxon>Pseudotrocha</taxon>
        <taxon>Ploima</taxon>
        <taxon>Brachionidae</taxon>
        <taxon>Brachionus</taxon>
    </lineage>
</organism>
<dbReference type="GO" id="GO:0000209">
    <property type="term" value="P:protein polyubiquitination"/>
    <property type="evidence" value="ECO:0007669"/>
    <property type="project" value="InterPro"/>
</dbReference>
<protein>
    <recommendedName>
        <fullName evidence="2">HECT-type E3 ubiquitin transferase</fullName>
        <ecNumber evidence="2">2.3.2.26</ecNumber>
    </recommendedName>
</protein>
<dbReference type="GO" id="GO:0016874">
    <property type="term" value="F:ligase activity"/>
    <property type="evidence" value="ECO:0007669"/>
    <property type="project" value="UniProtKB-KW"/>
</dbReference>
<dbReference type="FunFam" id="3.30.2160.10:FF:000004">
    <property type="entry name" value="probable E3 ubiquitin-protein ligase HERC4 isoform X1"/>
    <property type="match status" value="1"/>
</dbReference>
<dbReference type="InterPro" id="IPR000569">
    <property type="entry name" value="HECT_dom"/>
</dbReference>
<evidence type="ECO:0000256" key="5">
    <source>
        <dbReference type="PROSITE-ProRule" id="PRU00104"/>
    </source>
</evidence>
<accession>A0A3M7P5N7</accession>
<feature type="active site" description="Glycyl thioester intermediate" evidence="5">
    <location>
        <position position="234"/>
    </location>
</feature>
<dbReference type="SMART" id="SM00119">
    <property type="entry name" value="HECTc"/>
    <property type="match status" value="1"/>
</dbReference>
<dbReference type="SUPFAM" id="SSF56204">
    <property type="entry name" value="Hect, E3 ligase catalytic domain"/>
    <property type="match status" value="1"/>
</dbReference>
<proteinExistence type="predicted"/>
<dbReference type="EC" id="2.3.2.26" evidence="2"/>
<keyword evidence="7" id="KW-0436">Ligase</keyword>